<dbReference type="Pfam" id="PF01344">
    <property type="entry name" value="Kelch_1"/>
    <property type="match status" value="1"/>
</dbReference>
<name>A0AAU9NRU7_9ASTR</name>
<evidence type="ECO:0000313" key="2">
    <source>
        <dbReference type="Proteomes" id="UP001157418"/>
    </source>
</evidence>
<comment type="caution">
    <text evidence="1">The sequence shown here is derived from an EMBL/GenBank/DDBJ whole genome shotgun (WGS) entry which is preliminary data.</text>
</comment>
<dbReference type="InterPro" id="IPR006652">
    <property type="entry name" value="Kelch_1"/>
</dbReference>
<keyword evidence="2" id="KW-1185">Reference proteome</keyword>
<organism evidence="1 2">
    <name type="scientific">Lactuca virosa</name>
    <dbReference type="NCBI Taxonomy" id="75947"/>
    <lineage>
        <taxon>Eukaryota</taxon>
        <taxon>Viridiplantae</taxon>
        <taxon>Streptophyta</taxon>
        <taxon>Embryophyta</taxon>
        <taxon>Tracheophyta</taxon>
        <taxon>Spermatophyta</taxon>
        <taxon>Magnoliopsida</taxon>
        <taxon>eudicotyledons</taxon>
        <taxon>Gunneridae</taxon>
        <taxon>Pentapetalae</taxon>
        <taxon>asterids</taxon>
        <taxon>campanulids</taxon>
        <taxon>Asterales</taxon>
        <taxon>Asteraceae</taxon>
        <taxon>Cichorioideae</taxon>
        <taxon>Cichorieae</taxon>
        <taxon>Lactucinae</taxon>
        <taxon>Lactuca</taxon>
    </lineage>
</organism>
<dbReference type="EMBL" id="CAKMRJ010005412">
    <property type="protein sequence ID" value="CAH1440521.1"/>
    <property type="molecule type" value="Genomic_DNA"/>
</dbReference>
<gene>
    <name evidence="1" type="ORF">LVIROSA_LOCUS26654</name>
</gene>
<proteinExistence type="predicted"/>
<sequence>MEVVGFTNNDFKVSLLFTIKEKQTRLVDDKNNTLYSPFSHSKKFILNNYTRLEDMMDKGNFGAFVIGEKLYAIGGSMDDNKVLEIVECYKEGSGWEVCELE</sequence>
<dbReference type="AlphaFoldDB" id="A0AAU9NRU7"/>
<protein>
    <submittedName>
        <fullName evidence="1">Uncharacterized protein</fullName>
    </submittedName>
</protein>
<dbReference type="Proteomes" id="UP001157418">
    <property type="component" value="Unassembled WGS sequence"/>
</dbReference>
<accession>A0AAU9NRU7</accession>
<evidence type="ECO:0000313" key="1">
    <source>
        <dbReference type="EMBL" id="CAH1440521.1"/>
    </source>
</evidence>
<reference evidence="1 2" key="1">
    <citation type="submission" date="2022-01" db="EMBL/GenBank/DDBJ databases">
        <authorList>
            <person name="Xiong W."/>
            <person name="Schranz E."/>
        </authorList>
    </citation>
    <scope>NUCLEOTIDE SEQUENCE [LARGE SCALE GENOMIC DNA]</scope>
</reference>